<sequence length="313" mass="35546">MRVRESRALFPVSDEDLLKCLPFFLTGAALYWFRTRGGSYRRWDEFEAAWRARFANPEFQFALRDEIWHTERDRPRLPDVFGKRGGESLGRVSTTSVDPTATREQVFQVNILQYTSDALHVSDSTLLQYFRVFVAGHPLMTLVDSGSGHSIFGQEGIAIVRRLGWPTNRAAGVRIRIGLVRGPFPHLLRPTLCRRESGTGKGKEISARVARSLVPGAQLSNKNYNSGRRTAWLSQNSATEGEKILLRTLSTKNTRRSCAVAREYGYNVVFPLSRRRGIRRRQVVLIVEGEKGQLDVHRQASGDYIRLEICIHS</sequence>
<dbReference type="Proteomes" id="UP000078492">
    <property type="component" value="Unassembled WGS sequence"/>
</dbReference>
<accession>A0A151IWS6</accession>
<organism evidence="1 2">
    <name type="scientific">Trachymyrmex cornetzi</name>
    <dbReference type="NCBI Taxonomy" id="471704"/>
    <lineage>
        <taxon>Eukaryota</taxon>
        <taxon>Metazoa</taxon>
        <taxon>Ecdysozoa</taxon>
        <taxon>Arthropoda</taxon>
        <taxon>Hexapoda</taxon>
        <taxon>Insecta</taxon>
        <taxon>Pterygota</taxon>
        <taxon>Neoptera</taxon>
        <taxon>Endopterygota</taxon>
        <taxon>Hymenoptera</taxon>
        <taxon>Apocrita</taxon>
        <taxon>Aculeata</taxon>
        <taxon>Formicoidea</taxon>
        <taxon>Formicidae</taxon>
        <taxon>Myrmicinae</taxon>
        <taxon>Trachymyrmex</taxon>
    </lineage>
</organism>
<name>A0A151IWS6_9HYME</name>
<evidence type="ECO:0000313" key="2">
    <source>
        <dbReference type="Proteomes" id="UP000078492"/>
    </source>
</evidence>
<evidence type="ECO:0008006" key="3">
    <source>
        <dbReference type="Google" id="ProtNLM"/>
    </source>
</evidence>
<dbReference type="EMBL" id="KQ980844">
    <property type="protein sequence ID" value="KYN12275.1"/>
    <property type="molecule type" value="Genomic_DNA"/>
</dbReference>
<reference evidence="1 2" key="1">
    <citation type="submission" date="2015-09" db="EMBL/GenBank/DDBJ databases">
        <title>Trachymyrmex cornetzi WGS genome.</title>
        <authorList>
            <person name="Nygaard S."/>
            <person name="Hu H."/>
            <person name="Boomsma J."/>
            <person name="Zhang G."/>
        </authorList>
    </citation>
    <scope>NUCLEOTIDE SEQUENCE [LARGE SCALE GENOMIC DNA]</scope>
    <source>
        <strain evidence="1">Tcor2-1</strain>
        <tissue evidence="1">Whole body</tissue>
    </source>
</reference>
<protein>
    <recommendedName>
        <fullName evidence="3">Retrotransposon gag domain-containing protein</fullName>
    </recommendedName>
</protein>
<dbReference type="STRING" id="471704.A0A151IWS6"/>
<proteinExistence type="predicted"/>
<evidence type="ECO:0000313" key="1">
    <source>
        <dbReference type="EMBL" id="KYN12275.1"/>
    </source>
</evidence>
<gene>
    <name evidence="1" type="ORF">ALC57_15555</name>
</gene>
<keyword evidence="2" id="KW-1185">Reference proteome</keyword>
<dbReference type="AlphaFoldDB" id="A0A151IWS6"/>